<comment type="similarity">
    <text evidence="3">Belongs to the aldehyde dehydrogenase family.</text>
</comment>
<organism evidence="5 6">
    <name type="scientific">Paenibacillus cremeus</name>
    <dbReference type="NCBI Taxonomy" id="2163881"/>
    <lineage>
        <taxon>Bacteria</taxon>
        <taxon>Bacillati</taxon>
        <taxon>Bacillota</taxon>
        <taxon>Bacilli</taxon>
        <taxon>Bacillales</taxon>
        <taxon>Paenibacillaceae</taxon>
        <taxon>Paenibacillus</taxon>
    </lineage>
</organism>
<keyword evidence="6" id="KW-1185">Reference proteome</keyword>
<dbReference type="PROSITE" id="PS00070">
    <property type="entry name" value="ALDEHYDE_DEHYDR_CYS"/>
    <property type="match status" value="1"/>
</dbReference>
<dbReference type="InterPro" id="IPR029510">
    <property type="entry name" value="Ald_DH_CS_GLU"/>
</dbReference>
<keyword evidence="1 3" id="KW-0560">Oxidoreductase</keyword>
<dbReference type="InterPro" id="IPR016161">
    <property type="entry name" value="Ald_DH/histidinol_DH"/>
</dbReference>
<dbReference type="InterPro" id="IPR016163">
    <property type="entry name" value="Ald_DH_C"/>
</dbReference>
<dbReference type="PANTHER" id="PTHR11699">
    <property type="entry name" value="ALDEHYDE DEHYDROGENASE-RELATED"/>
    <property type="match status" value="1"/>
</dbReference>
<sequence>MDSERIELLINNQEVPTDRYSEIKDPGRLTDVVGYVAMGNVHHVDQAVQAAYQAFLSWKKTSLEERMTLLSHAAKVLKDETLPLSSTMSRETGMLLKVSQSEINLAIRVIQVTLEHAEDFLRPIQMEDENSWVSIEKRPIGVIAGIVPWNAPMVLTMQKVAPALVAGNTVVIKPSPNAPMSVSIALKKIASLFPAGVINVIHGESDIGSALNKHPLVRKISFTGGGNIAKQIMKDAADSLKSIQFELGGNDPAIVLDDANLDEVIPKIVNRVFWRSGQICIAVKRIYVPNVMYESFYSKMCEIVDEFKIGHSLDERSTFGPVNNNNQYQYVKGLVSRIKLGSAKIVELGKRLEPEQWNNGYYLQPAIVRDVDPMQEIVTCEQFGPVIPLIPYRTDEEVIQMANKTEYGLGSSVWTCDFERALRISREMEAGMTFINGHGQSRLGHEFMPFGGVKQSGIGRENSEVGLAEFIEYHAINYHKPQKS</sequence>
<dbReference type="GO" id="GO:0016620">
    <property type="term" value="F:oxidoreductase activity, acting on the aldehyde or oxo group of donors, NAD or NADP as acceptor"/>
    <property type="evidence" value="ECO:0007669"/>
    <property type="project" value="InterPro"/>
</dbReference>
<dbReference type="Proteomes" id="UP000317036">
    <property type="component" value="Unassembled WGS sequence"/>
</dbReference>
<comment type="caution">
    <text evidence="5">The sequence shown here is derived from an EMBL/GenBank/DDBJ whole genome shotgun (WGS) entry which is preliminary data.</text>
</comment>
<reference evidence="5 6" key="1">
    <citation type="submission" date="2019-07" db="EMBL/GenBank/DDBJ databases">
        <authorList>
            <person name="Kim J."/>
        </authorList>
    </citation>
    <scope>NUCLEOTIDE SEQUENCE [LARGE SCALE GENOMIC DNA]</scope>
    <source>
        <strain evidence="5 6">JC52</strain>
    </source>
</reference>
<dbReference type="Gene3D" id="3.40.309.10">
    <property type="entry name" value="Aldehyde Dehydrogenase, Chain A, domain 2"/>
    <property type="match status" value="1"/>
</dbReference>
<evidence type="ECO:0000256" key="2">
    <source>
        <dbReference type="PROSITE-ProRule" id="PRU10007"/>
    </source>
</evidence>
<feature type="active site" evidence="2">
    <location>
        <position position="246"/>
    </location>
</feature>
<dbReference type="Pfam" id="PF00171">
    <property type="entry name" value="Aldedh"/>
    <property type="match status" value="1"/>
</dbReference>
<accession>A0A559JRC7</accession>
<evidence type="ECO:0000256" key="1">
    <source>
        <dbReference type="ARBA" id="ARBA00023002"/>
    </source>
</evidence>
<dbReference type="InterPro" id="IPR016162">
    <property type="entry name" value="Ald_DH_N"/>
</dbReference>
<evidence type="ECO:0000256" key="3">
    <source>
        <dbReference type="RuleBase" id="RU003345"/>
    </source>
</evidence>
<dbReference type="OrthoDB" id="20170at2"/>
<feature type="domain" description="Aldehyde dehydrogenase" evidence="4">
    <location>
        <begin position="22"/>
        <end position="474"/>
    </location>
</feature>
<name>A0A559JRC7_9BACL</name>
<proteinExistence type="inferred from homology"/>
<protein>
    <submittedName>
        <fullName evidence="5">Aldehyde dehydrogenase family protein</fullName>
    </submittedName>
</protein>
<evidence type="ECO:0000313" key="6">
    <source>
        <dbReference type="Proteomes" id="UP000317036"/>
    </source>
</evidence>
<evidence type="ECO:0000313" key="5">
    <source>
        <dbReference type="EMBL" id="TVY02426.1"/>
    </source>
</evidence>
<dbReference type="SUPFAM" id="SSF53720">
    <property type="entry name" value="ALDH-like"/>
    <property type="match status" value="1"/>
</dbReference>
<dbReference type="AlphaFoldDB" id="A0A559JRC7"/>
<evidence type="ECO:0000259" key="4">
    <source>
        <dbReference type="Pfam" id="PF00171"/>
    </source>
</evidence>
<dbReference type="InterPro" id="IPR015590">
    <property type="entry name" value="Aldehyde_DH_dom"/>
</dbReference>
<dbReference type="PROSITE" id="PS00687">
    <property type="entry name" value="ALDEHYDE_DEHYDR_GLU"/>
    <property type="match status" value="1"/>
</dbReference>
<dbReference type="InterPro" id="IPR016160">
    <property type="entry name" value="Ald_DH_CS_CYS"/>
</dbReference>
<dbReference type="RefSeq" id="WP_144854318.1">
    <property type="nucleotide sequence ID" value="NZ_VNJI01000065.1"/>
</dbReference>
<gene>
    <name evidence="5" type="ORF">FPZ49_31745</name>
</gene>
<dbReference type="Gene3D" id="3.40.605.10">
    <property type="entry name" value="Aldehyde Dehydrogenase, Chain A, domain 1"/>
    <property type="match status" value="1"/>
</dbReference>
<dbReference type="EMBL" id="VNJI01000065">
    <property type="protein sequence ID" value="TVY02426.1"/>
    <property type="molecule type" value="Genomic_DNA"/>
</dbReference>